<feature type="compositionally biased region" description="Low complexity" evidence="3">
    <location>
        <begin position="15"/>
        <end position="35"/>
    </location>
</feature>
<dbReference type="STRING" id="658219.SAMN05216212_0315"/>
<dbReference type="PANTHER" id="PTHR33969:SF2">
    <property type="entry name" value="SEGREGATION AND CONDENSATION PROTEIN A"/>
    <property type="match status" value="1"/>
</dbReference>
<dbReference type="PANTHER" id="PTHR33969">
    <property type="entry name" value="SEGREGATION AND CONDENSATION PROTEIN A"/>
    <property type="match status" value="1"/>
</dbReference>
<keyword evidence="2" id="KW-0159">Chromosome partition</keyword>
<dbReference type="GO" id="GO:0051301">
    <property type="term" value="P:cell division"/>
    <property type="evidence" value="ECO:0007669"/>
    <property type="project" value="UniProtKB-KW"/>
</dbReference>
<keyword evidence="2" id="KW-0132">Cell division</keyword>
<gene>
    <name evidence="2" type="primary">scpA</name>
    <name evidence="4" type="ORF">SAMN05216212_0315</name>
</gene>
<keyword evidence="2" id="KW-0963">Cytoplasm</keyword>
<dbReference type="Pfam" id="PF02616">
    <property type="entry name" value="SMC_ScpA"/>
    <property type="match status" value="1"/>
</dbReference>
<keyword evidence="5" id="KW-1185">Reference proteome</keyword>
<name>A0A1G8UXS7_9GAMM</name>
<comment type="function">
    <text evidence="2">Participates in chromosomal partition during cell division. May act via the formation of a condensin-like complex containing Smc and ScpB that pull DNA away from mid-cell into both cell halves.</text>
</comment>
<dbReference type="InterPro" id="IPR003768">
    <property type="entry name" value="ScpA"/>
</dbReference>
<dbReference type="GO" id="GO:0006260">
    <property type="term" value="P:DNA replication"/>
    <property type="evidence" value="ECO:0007669"/>
    <property type="project" value="UniProtKB-UniRule"/>
</dbReference>
<keyword evidence="2" id="KW-0131">Cell cycle</keyword>
<dbReference type="GO" id="GO:0005737">
    <property type="term" value="C:cytoplasm"/>
    <property type="evidence" value="ECO:0007669"/>
    <property type="project" value="UniProtKB-SubCell"/>
</dbReference>
<evidence type="ECO:0000256" key="3">
    <source>
        <dbReference type="SAM" id="MobiDB-lite"/>
    </source>
</evidence>
<accession>A0A1G8UXS7</accession>
<comment type="subcellular location">
    <subcellularLocation>
        <location evidence="2">Cytoplasm</location>
    </subcellularLocation>
    <text evidence="2">Associated with two foci at the outer edges of the nucleoid region in young cells, and at four foci within both cell halves in older cells.</text>
</comment>
<organism evidence="4 5">
    <name type="scientific">Microbulbifer yueqingensis</name>
    <dbReference type="NCBI Taxonomy" id="658219"/>
    <lineage>
        <taxon>Bacteria</taxon>
        <taxon>Pseudomonadati</taxon>
        <taxon>Pseudomonadota</taxon>
        <taxon>Gammaproteobacteria</taxon>
        <taxon>Cellvibrionales</taxon>
        <taxon>Microbulbiferaceae</taxon>
        <taxon>Microbulbifer</taxon>
    </lineage>
</organism>
<dbReference type="RefSeq" id="WP_245720542.1">
    <property type="nucleotide sequence ID" value="NZ_FNFH01000001.1"/>
</dbReference>
<comment type="subunit">
    <text evidence="2">Component of a cohesin-like complex composed of ScpA, ScpB and the Smc homodimer, in which ScpA and ScpB bind to the head domain of Smc. The presence of the three proteins is required for the association of the complex with DNA.</text>
</comment>
<feature type="compositionally biased region" description="Acidic residues" evidence="3">
    <location>
        <begin position="1"/>
        <end position="14"/>
    </location>
</feature>
<evidence type="ECO:0000313" key="5">
    <source>
        <dbReference type="Proteomes" id="UP000199305"/>
    </source>
</evidence>
<sequence>MSSEELLAEAEEQVLAELADPERQGGQQAAPGAGEDTAEGGGTPEALAGATAGHPRQGEMPFAMVQGQAFTDLPADLYIPPDALEVILEAFEGPLDLLLYLIRRQNLDILEINVADITRQYMGYVDMMTAMRFELAAEYLVMAAMLAEIKSRMLLPRPPEAEEEEGEDPRAALIRRLQEYERFKTAAEDIDEMPRMGRDIHQAEAQAPDRNITRPDPEVELKEVLVALADVLRRADMFESHQVEREKLSTRERMTQVLDRIRHRQFVPFVSLFTVEEGRLGVVVTFLAVMELVKESLVELVQNEAFGPIHVRAAGQEPEQATVPADEEPPFPEEEATEAVLD</sequence>
<proteinExistence type="inferred from homology"/>
<evidence type="ECO:0000256" key="2">
    <source>
        <dbReference type="HAMAP-Rule" id="MF_01805"/>
    </source>
</evidence>
<reference evidence="5" key="1">
    <citation type="submission" date="2016-10" db="EMBL/GenBank/DDBJ databases">
        <authorList>
            <person name="Varghese N."/>
            <person name="Submissions S."/>
        </authorList>
    </citation>
    <scope>NUCLEOTIDE SEQUENCE [LARGE SCALE GENOMIC DNA]</scope>
    <source>
        <strain evidence="5">CGMCC 1.10658</strain>
    </source>
</reference>
<evidence type="ECO:0000256" key="1">
    <source>
        <dbReference type="ARBA" id="ARBA00044777"/>
    </source>
</evidence>
<feature type="compositionally biased region" description="Acidic residues" evidence="3">
    <location>
        <begin position="325"/>
        <end position="342"/>
    </location>
</feature>
<dbReference type="HAMAP" id="MF_01805">
    <property type="entry name" value="ScpA"/>
    <property type="match status" value="1"/>
</dbReference>
<evidence type="ECO:0000313" key="4">
    <source>
        <dbReference type="EMBL" id="SDJ58444.1"/>
    </source>
</evidence>
<feature type="region of interest" description="Disordered" evidence="3">
    <location>
        <begin position="1"/>
        <end position="54"/>
    </location>
</feature>
<protein>
    <recommendedName>
        <fullName evidence="1 2">Segregation and condensation protein A</fullName>
    </recommendedName>
</protein>
<dbReference type="GO" id="GO:0007059">
    <property type="term" value="P:chromosome segregation"/>
    <property type="evidence" value="ECO:0007669"/>
    <property type="project" value="UniProtKB-UniRule"/>
</dbReference>
<comment type="similarity">
    <text evidence="2">Belongs to the ScpA family.</text>
</comment>
<dbReference type="EMBL" id="FNFH01000001">
    <property type="protein sequence ID" value="SDJ58444.1"/>
    <property type="molecule type" value="Genomic_DNA"/>
</dbReference>
<dbReference type="Gene3D" id="6.10.250.2410">
    <property type="match status" value="1"/>
</dbReference>
<dbReference type="AlphaFoldDB" id="A0A1G8UXS7"/>
<dbReference type="Proteomes" id="UP000199305">
    <property type="component" value="Unassembled WGS sequence"/>
</dbReference>
<feature type="region of interest" description="Disordered" evidence="3">
    <location>
        <begin position="315"/>
        <end position="342"/>
    </location>
</feature>